<organism evidence="14">
    <name type="scientific">Anopheles darlingi</name>
    <name type="common">Mosquito</name>
    <dbReference type="NCBI Taxonomy" id="43151"/>
    <lineage>
        <taxon>Eukaryota</taxon>
        <taxon>Metazoa</taxon>
        <taxon>Ecdysozoa</taxon>
        <taxon>Arthropoda</taxon>
        <taxon>Hexapoda</taxon>
        <taxon>Insecta</taxon>
        <taxon>Pterygota</taxon>
        <taxon>Neoptera</taxon>
        <taxon>Endopterygota</taxon>
        <taxon>Diptera</taxon>
        <taxon>Nematocera</taxon>
        <taxon>Culicoidea</taxon>
        <taxon>Culicidae</taxon>
        <taxon>Anophelinae</taxon>
        <taxon>Anopheles</taxon>
    </lineage>
</organism>
<dbReference type="InterPro" id="IPR001873">
    <property type="entry name" value="ENaC"/>
</dbReference>
<keyword evidence="4 12" id="KW-0894">Sodium channel</keyword>
<evidence type="ECO:0000256" key="13">
    <source>
        <dbReference type="SAM" id="Phobius"/>
    </source>
</evidence>
<evidence type="ECO:0000256" key="2">
    <source>
        <dbReference type="ARBA" id="ARBA00007193"/>
    </source>
</evidence>
<keyword evidence="7" id="KW-0915">Sodium</keyword>
<evidence type="ECO:0000256" key="12">
    <source>
        <dbReference type="RuleBase" id="RU000679"/>
    </source>
</evidence>
<reference evidence="14 16" key="1">
    <citation type="journal article" date="2010" name="BMC Genomics">
        <title>Combination of measures distinguishes pre-miRNAs from other stem-loops in the genome of the newly sequenced Anopheles darlingi.</title>
        <authorList>
            <person name="Mendes N.D."/>
            <person name="Freitas A.T."/>
            <person name="Vasconcelos A.T."/>
            <person name="Sagot M.F."/>
        </authorList>
    </citation>
    <scope>NUCLEOTIDE SEQUENCE</scope>
</reference>
<gene>
    <name evidence="14" type="ORF">AND_003023</name>
</gene>
<comment type="similarity">
    <text evidence="2 12">Belongs to the amiloride-sensitive sodium channel (TC 1.A.6) family.</text>
</comment>
<evidence type="ECO:0000256" key="11">
    <source>
        <dbReference type="ARBA" id="ARBA00023303"/>
    </source>
</evidence>
<dbReference type="Gene3D" id="1.10.287.820">
    <property type="entry name" value="Acid-sensing ion channel domain"/>
    <property type="match status" value="1"/>
</dbReference>
<keyword evidence="6 13" id="KW-1133">Transmembrane helix</keyword>
<dbReference type="VEuPathDB" id="VectorBase:ADAR2_005855"/>
<accession>W5JM38</accession>
<keyword evidence="16" id="KW-1185">Reference proteome</keyword>
<dbReference type="EMBL" id="ADMH02000731">
    <property type="protein sequence ID" value="ETN65216.1"/>
    <property type="molecule type" value="Genomic_DNA"/>
</dbReference>
<dbReference type="Gene3D" id="1.10.287.770">
    <property type="entry name" value="YojJ-like"/>
    <property type="match status" value="1"/>
</dbReference>
<evidence type="ECO:0000256" key="7">
    <source>
        <dbReference type="ARBA" id="ARBA00023053"/>
    </source>
</evidence>
<dbReference type="STRING" id="43151.W5JM38"/>
<reference evidence="15" key="4">
    <citation type="submission" date="2015-06" db="UniProtKB">
        <authorList>
            <consortium name="EnsemblMetazoa"/>
        </authorList>
    </citation>
    <scope>IDENTIFICATION</scope>
</reference>
<dbReference type="PANTHER" id="PTHR11690:SF288">
    <property type="entry name" value="AMILORIDE-SENSITIVE NA+ CHANNEL-RELATED"/>
    <property type="match status" value="1"/>
</dbReference>
<evidence type="ECO:0000256" key="9">
    <source>
        <dbReference type="ARBA" id="ARBA00023136"/>
    </source>
</evidence>
<evidence type="ECO:0000313" key="16">
    <source>
        <dbReference type="Proteomes" id="UP000000673"/>
    </source>
</evidence>
<dbReference type="VEuPathDB" id="VectorBase:ADAC003023"/>
<evidence type="ECO:0000256" key="8">
    <source>
        <dbReference type="ARBA" id="ARBA00023065"/>
    </source>
</evidence>
<evidence type="ECO:0000313" key="14">
    <source>
        <dbReference type="EMBL" id="ETN65216.1"/>
    </source>
</evidence>
<evidence type="ECO:0000256" key="6">
    <source>
        <dbReference type="ARBA" id="ARBA00022989"/>
    </source>
</evidence>
<dbReference type="PANTHER" id="PTHR11690">
    <property type="entry name" value="AMILORIDE-SENSITIVE SODIUM CHANNEL-RELATED"/>
    <property type="match status" value="1"/>
</dbReference>
<keyword evidence="10 12" id="KW-0739">Sodium transport</keyword>
<keyword evidence="9 13" id="KW-0472">Membrane</keyword>
<evidence type="ECO:0000256" key="4">
    <source>
        <dbReference type="ARBA" id="ARBA00022461"/>
    </source>
</evidence>
<dbReference type="OMA" id="ACKSTHY"/>
<name>W5JM38_ANODA</name>
<dbReference type="Proteomes" id="UP000000673">
    <property type="component" value="Unassembled WGS sequence"/>
</dbReference>
<evidence type="ECO:0000256" key="1">
    <source>
        <dbReference type="ARBA" id="ARBA00004141"/>
    </source>
</evidence>
<dbReference type="AlphaFoldDB" id="W5JM38"/>
<dbReference type="eggNOG" id="KOG4294">
    <property type="taxonomic scope" value="Eukaryota"/>
</dbReference>
<dbReference type="PRINTS" id="PR01078">
    <property type="entry name" value="AMINACHANNEL"/>
</dbReference>
<reference evidence="14" key="3">
    <citation type="journal article" date="2013" name="Nucleic Acids Res.">
        <title>The genome of Anopheles darlingi, the main neotropical malaria vector.</title>
        <authorList>
            <person name="Marinotti O."/>
            <person name="Cerqueira G.C."/>
            <person name="de Almeida L.G."/>
            <person name="Ferro M.I."/>
            <person name="Loreto E.L."/>
            <person name="Zaha A."/>
            <person name="Teixeira S.M."/>
            <person name="Wespiser A.R."/>
            <person name="Almeida E Silva A."/>
            <person name="Schlindwein A.D."/>
            <person name="Pacheco A.C."/>
            <person name="Silva A.L."/>
            <person name="Graveley B.R."/>
            <person name="Walenz B.P."/>
            <person name="Lima Bde A."/>
            <person name="Ribeiro C.A."/>
            <person name="Nunes-Silva C.G."/>
            <person name="de Carvalho C.R."/>
            <person name="Soares C.M."/>
            <person name="de Menezes C.B."/>
            <person name="Matiolli C."/>
            <person name="Caffrey D."/>
            <person name="Araujo D.A."/>
            <person name="de Oliveira D.M."/>
            <person name="Golenbock D."/>
            <person name="Grisard E.C."/>
            <person name="Fantinatti-Garboggini F."/>
            <person name="de Carvalho F.M."/>
            <person name="Barcellos F.G."/>
            <person name="Prosdocimi F."/>
            <person name="May G."/>
            <person name="Azevedo Junior G.M."/>
            <person name="Guimaraes G.M."/>
            <person name="Goldman G.H."/>
            <person name="Padilha I.Q."/>
            <person name="Batista Jda S."/>
            <person name="Ferro J.A."/>
            <person name="Ribeiro J.M."/>
            <person name="Fietto J.L."/>
            <person name="Dabbas K.M."/>
            <person name="Cerdeira L."/>
            <person name="Agnez-Lima L.F."/>
            <person name="Brocchi M."/>
            <person name="de Carvalho M.O."/>
            <person name="Teixeira Mde M."/>
            <person name="Diniz Maia Mde M."/>
            <person name="Goldman M.H."/>
            <person name="Cruz Schneider M.P."/>
            <person name="Felipe M.S."/>
            <person name="Hungria M."/>
            <person name="Nicolas M.F."/>
            <person name="Pereira M."/>
            <person name="Montes M.A."/>
            <person name="Cantao M.E."/>
            <person name="Vincentz M."/>
            <person name="Rafael M.S."/>
            <person name="Silverman N."/>
            <person name="Stoco P.H."/>
            <person name="Souza R.C."/>
            <person name="Vicentini R."/>
            <person name="Gazzinelli R.T."/>
            <person name="Neves Rde O."/>
            <person name="Silva R."/>
            <person name="Astolfi-Filho S."/>
            <person name="Maciel T.E."/>
            <person name="Urmenyi T.P."/>
            <person name="Tadei W.P."/>
            <person name="Camargo E.P."/>
            <person name="de Vasconcelos A.T."/>
        </authorList>
    </citation>
    <scope>NUCLEOTIDE SEQUENCE</scope>
</reference>
<protein>
    <recommendedName>
        <fullName evidence="17">Pickpocket</fullName>
    </recommendedName>
</protein>
<sequence length="320" mass="36927">MQSLLSDLRRDGPNATIDPFIYLKETITEEGICYTFNMPSQETIFRKGALHKKFNYIEDWFEFNWSGNHTPTIPIHSSGAGISTGLMLYLRQSLSDTDYMCTGFSQGYKLMLHDSKEYPQVSKRNIRIPLGHEINIALKPQMIETSKSAAAYDWKKRQCFFDYERHLRFFQHYTQDNCELECLTNMTLAICNCLPACKSTHYDLEITQSSLDIEKFMKANSVPVDNNDEKYAFTTLEIYFKESHFITSKRTELYGFVDLLANCGGLLGLFMGVSFLSLIEICYFLTIRPFSIRRKRQPRKLLSNGNDVNSSLLAVVSKKD</sequence>
<evidence type="ECO:0000256" key="10">
    <source>
        <dbReference type="ARBA" id="ARBA00023201"/>
    </source>
</evidence>
<keyword evidence="8 12" id="KW-0406">Ion transport</keyword>
<keyword evidence="5 12" id="KW-0812">Transmembrane</keyword>
<dbReference type="Pfam" id="PF00858">
    <property type="entry name" value="ASC"/>
    <property type="match status" value="1"/>
</dbReference>
<dbReference type="GO" id="GO:0015280">
    <property type="term" value="F:ligand-gated sodium channel activity"/>
    <property type="evidence" value="ECO:0007669"/>
    <property type="project" value="TreeGrafter"/>
</dbReference>
<comment type="subcellular location">
    <subcellularLocation>
        <location evidence="1">Membrane</location>
        <topology evidence="1">Multi-pass membrane protein</topology>
    </subcellularLocation>
</comment>
<dbReference type="GO" id="GO:0005886">
    <property type="term" value="C:plasma membrane"/>
    <property type="evidence" value="ECO:0007669"/>
    <property type="project" value="TreeGrafter"/>
</dbReference>
<evidence type="ECO:0008006" key="17">
    <source>
        <dbReference type="Google" id="ProtNLM"/>
    </source>
</evidence>
<keyword evidence="11 12" id="KW-0407">Ion channel</keyword>
<feature type="transmembrane region" description="Helical" evidence="13">
    <location>
        <begin position="266"/>
        <end position="286"/>
    </location>
</feature>
<keyword evidence="3 12" id="KW-0813">Transport</keyword>
<dbReference type="EnsemblMetazoa" id="ADAC003023-RA">
    <property type="protein sequence ID" value="ADAC003023-PA"/>
    <property type="gene ID" value="ADAC003023"/>
</dbReference>
<evidence type="ECO:0000256" key="3">
    <source>
        <dbReference type="ARBA" id="ARBA00022448"/>
    </source>
</evidence>
<evidence type="ECO:0000313" key="15">
    <source>
        <dbReference type="EnsemblMetazoa" id="ADAC003023-PA"/>
    </source>
</evidence>
<reference evidence="14" key="2">
    <citation type="submission" date="2010-05" db="EMBL/GenBank/DDBJ databases">
        <authorList>
            <person name="Almeida L.G."/>
            <person name="Nicolas M.F."/>
            <person name="Souza R.C."/>
            <person name="Vasconcelos A.T.R."/>
        </authorList>
    </citation>
    <scope>NUCLEOTIDE SEQUENCE</scope>
</reference>
<dbReference type="HOGENOM" id="CLU_869367_0_0_1"/>
<evidence type="ECO:0000256" key="5">
    <source>
        <dbReference type="ARBA" id="ARBA00022692"/>
    </source>
</evidence>
<proteinExistence type="inferred from homology"/>